<evidence type="ECO:0008006" key="5">
    <source>
        <dbReference type="Google" id="ProtNLM"/>
    </source>
</evidence>
<dbReference type="Proteomes" id="UP001355207">
    <property type="component" value="Chromosome 11"/>
</dbReference>
<proteinExistence type="predicted"/>
<feature type="transmembrane region" description="Helical" evidence="1">
    <location>
        <begin position="172"/>
        <end position="190"/>
    </location>
</feature>
<feature type="signal peptide" evidence="2">
    <location>
        <begin position="1"/>
        <end position="19"/>
    </location>
</feature>
<feature type="chain" id="PRO_5043421835" description="GOLD domain-containing protein" evidence="2">
    <location>
        <begin position="20"/>
        <end position="217"/>
    </location>
</feature>
<reference evidence="3 4" key="1">
    <citation type="submission" date="2024-01" db="EMBL/GenBank/DDBJ databases">
        <title>Comparative genomics of Cryptococcus and Kwoniella reveals pathogenesis evolution and contrasting modes of karyotype evolution via chromosome fusion or intercentromeric recombination.</title>
        <authorList>
            <person name="Coelho M.A."/>
            <person name="David-Palma M."/>
            <person name="Shea T."/>
            <person name="Bowers K."/>
            <person name="McGinley-Smith S."/>
            <person name="Mohammad A.W."/>
            <person name="Gnirke A."/>
            <person name="Yurkov A.M."/>
            <person name="Nowrousian M."/>
            <person name="Sun S."/>
            <person name="Cuomo C.A."/>
            <person name="Heitman J."/>
        </authorList>
    </citation>
    <scope>NUCLEOTIDE SEQUENCE [LARGE SCALE GENOMIC DNA]</scope>
    <source>
        <strain evidence="3 4">CBS 6074</strain>
    </source>
</reference>
<evidence type="ECO:0000256" key="2">
    <source>
        <dbReference type="SAM" id="SignalP"/>
    </source>
</evidence>
<protein>
    <recommendedName>
        <fullName evidence="5">GOLD domain-containing protein</fullName>
    </recommendedName>
</protein>
<evidence type="ECO:0000313" key="4">
    <source>
        <dbReference type="Proteomes" id="UP001355207"/>
    </source>
</evidence>
<dbReference type="RefSeq" id="XP_066079436.1">
    <property type="nucleotide sequence ID" value="XM_066223339.1"/>
</dbReference>
<dbReference type="AlphaFoldDB" id="A0AAX4K6C0"/>
<dbReference type="EMBL" id="CP144108">
    <property type="protein sequence ID" value="WWC92674.1"/>
    <property type="molecule type" value="Genomic_DNA"/>
</dbReference>
<keyword evidence="4" id="KW-1185">Reference proteome</keyword>
<accession>A0AAX4K6C0</accession>
<keyword evidence="1" id="KW-0812">Transmembrane</keyword>
<gene>
    <name evidence="3" type="ORF">L201_007633</name>
</gene>
<sequence>MRLLSILSFITCVLSLVLADTEIINFHLPISSECSSIRETTTSALVQHEWTILKPSKPLIFNLNSSSPQKGFTLDFKQLRYNVWTIRASWPGSSPTRIKINPPNSSYQFSIESSALSPRMSHHLLRDFMNKYANLEIKDVNQANRESSSLSFDTPITITLEPLILGIIPKTALPTIIIIILSVILVGLNVTRIIRIIELAINQFGDDASPAQGKKID</sequence>
<dbReference type="GeneID" id="91098301"/>
<organism evidence="3 4">
    <name type="scientific">Kwoniella dendrophila CBS 6074</name>
    <dbReference type="NCBI Taxonomy" id="1295534"/>
    <lineage>
        <taxon>Eukaryota</taxon>
        <taxon>Fungi</taxon>
        <taxon>Dikarya</taxon>
        <taxon>Basidiomycota</taxon>
        <taxon>Agaricomycotina</taxon>
        <taxon>Tremellomycetes</taxon>
        <taxon>Tremellales</taxon>
        <taxon>Cryptococcaceae</taxon>
        <taxon>Kwoniella</taxon>
    </lineage>
</organism>
<name>A0AAX4K6C0_9TREE</name>
<keyword evidence="2" id="KW-0732">Signal</keyword>
<keyword evidence="1" id="KW-0472">Membrane</keyword>
<evidence type="ECO:0000256" key="1">
    <source>
        <dbReference type="SAM" id="Phobius"/>
    </source>
</evidence>
<evidence type="ECO:0000313" key="3">
    <source>
        <dbReference type="EMBL" id="WWC92674.1"/>
    </source>
</evidence>
<keyword evidence="1" id="KW-1133">Transmembrane helix</keyword>